<evidence type="ECO:0000256" key="1">
    <source>
        <dbReference type="SAM" id="Phobius"/>
    </source>
</evidence>
<sequence length="92" mass="10778">MIGMLYQPLLLALGGMVFVVLSVVLRRTRFRSFYLLLPAVVWFLAALEEWYMVTYQPQMDIRIDALFFMMLIALVTPTGVLLAVLRRRRPER</sequence>
<feature type="transmembrane region" description="Helical" evidence="1">
    <location>
        <begin position="65"/>
        <end position="85"/>
    </location>
</feature>
<feature type="transmembrane region" description="Helical" evidence="1">
    <location>
        <begin position="32"/>
        <end position="53"/>
    </location>
</feature>
<dbReference type="RefSeq" id="WP_080043437.1">
    <property type="nucleotide sequence ID" value="NZ_CP017717.1"/>
</dbReference>
<protein>
    <submittedName>
        <fullName evidence="2">Uncharacterized protein</fullName>
    </submittedName>
</protein>
<keyword evidence="3" id="KW-1185">Reference proteome</keyword>
<gene>
    <name evidence="2" type="ORF">BKM31_41790</name>
</gene>
<accession>A0A1V0AA72</accession>
<keyword evidence="1" id="KW-0472">Membrane</keyword>
<reference evidence="3" key="1">
    <citation type="journal article" date="2017" name="Med. Chem. Commun.">
        <title>Nonomuraea sp. ATCC 55076 harbours the largest actinomycete chromosome to date and the kistamicin biosynthetic gene cluster.</title>
        <authorList>
            <person name="Nazari B."/>
            <person name="Forneris C.C."/>
            <person name="Gibson M.I."/>
            <person name="Moon K."/>
            <person name="Schramma K.R."/>
            <person name="Seyedsayamdost M.R."/>
        </authorList>
    </citation>
    <scope>NUCLEOTIDE SEQUENCE [LARGE SCALE GENOMIC DNA]</scope>
    <source>
        <strain evidence="3">ATCC 55076</strain>
    </source>
</reference>
<keyword evidence="1" id="KW-0812">Transmembrane</keyword>
<dbReference type="EMBL" id="CP017717">
    <property type="protein sequence ID" value="AQZ67124.1"/>
    <property type="molecule type" value="Genomic_DNA"/>
</dbReference>
<evidence type="ECO:0000313" key="3">
    <source>
        <dbReference type="Proteomes" id="UP000190797"/>
    </source>
</evidence>
<proteinExistence type="predicted"/>
<dbReference type="Proteomes" id="UP000190797">
    <property type="component" value="Chromosome"/>
</dbReference>
<dbReference type="KEGG" id="noa:BKM31_41790"/>
<keyword evidence="1" id="KW-1133">Transmembrane helix</keyword>
<feature type="transmembrane region" description="Helical" evidence="1">
    <location>
        <begin position="6"/>
        <end position="25"/>
    </location>
</feature>
<dbReference type="OrthoDB" id="3540815at2"/>
<dbReference type="AlphaFoldDB" id="A0A1V0AA72"/>
<organism evidence="2 3">
    <name type="scientific">[Actinomadura] parvosata subsp. kistnae</name>
    <dbReference type="NCBI Taxonomy" id="1909395"/>
    <lineage>
        <taxon>Bacteria</taxon>
        <taxon>Bacillati</taxon>
        <taxon>Actinomycetota</taxon>
        <taxon>Actinomycetes</taxon>
        <taxon>Streptosporangiales</taxon>
        <taxon>Streptosporangiaceae</taxon>
        <taxon>Nonomuraea</taxon>
    </lineage>
</organism>
<name>A0A1V0AA72_9ACTN</name>
<evidence type="ECO:0000313" key="2">
    <source>
        <dbReference type="EMBL" id="AQZ67124.1"/>
    </source>
</evidence>